<evidence type="ECO:0000256" key="1">
    <source>
        <dbReference type="SAM" id="MobiDB-lite"/>
    </source>
</evidence>
<name>A0ABR3G9M6_9PEZI</name>
<proteinExistence type="predicted"/>
<organism evidence="2 3">
    <name type="scientific">Discina gigas</name>
    <dbReference type="NCBI Taxonomy" id="1032678"/>
    <lineage>
        <taxon>Eukaryota</taxon>
        <taxon>Fungi</taxon>
        <taxon>Dikarya</taxon>
        <taxon>Ascomycota</taxon>
        <taxon>Pezizomycotina</taxon>
        <taxon>Pezizomycetes</taxon>
        <taxon>Pezizales</taxon>
        <taxon>Discinaceae</taxon>
        <taxon>Discina</taxon>
    </lineage>
</organism>
<keyword evidence="3" id="KW-1185">Reference proteome</keyword>
<dbReference type="Proteomes" id="UP001447188">
    <property type="component" value="Unassembled WGS sequence"/>
</dbReference>
<protein>
    <submittedName>
        <fullName evidence="2">Uncharacterized protein</fullName>
    </submittedName>
</protein>
<accession>A0ABR3G9M6</accession>
<comment type="caution">
    <text evidence="2">The sequence shown here is derived from an EMBL/GenBank/DDBJ whole genome shotgun (WGS) entry which is preliminary data.</text>
</comment>
<evidence type="ECO:0000313" key="3">
    <source>
        <dbReference type="Proteomes" id="UP001447188"/>
    </source>
</evidence>
<dbReference type="EMBL" id="JBBBZM010000160">
    <property type="protein sequence ID" value="KAL0632615.1"/>
    <property type="molecule type" value="Genomic_DNA"/>
</dbReference>
<feature type="compositionally biased region" description="Polar residues" evidence="1">
    <location>
        <begin position="56"/>
        <end position="83"/>
    </location>
</feature>
<gene>
    <name evidence="2" type="ORF">Q9L58_008505</name>
</gene>
<reference evidence="2 3" key="1">
    <citation type="submission" date="2024-02" db="EMBL/GenBank/DDBJ databases">
        <title>Discinaceae phylogenomics.</title>
        <authorList>
            <person name="Dirks A.C."/>
            <person name="James T.Y."/>
        </authorList>
    </citation>
    <scope>NUCLEOTIDE SEQUENCE [LARGE SCALE GENOMIC DNA]</scope>
    <source>
        <strain evidence="2 3">ACD0624</strain>
    </source>
</reference>
<evidence type="ECO:0000313" key="2">
    <source>
        <dbReference type="EMBL" id="KAL0632615.1"/>
    </source>
</evidence>
<feature type="region of interest" description="Disordered" evidence="1">
    <location>
        <begin position="50"/>
        <end position="83"/>
    </location>
</feature>
<sequence>MFHPYLPRYTPNSISTQRRLNTKRYELAFRGPQQAPLEYPSPAVTAPLISRHQEPPINTLTDSTAPTRNSTQPTTWSNPVPNDSVKTTGYIKLPNEHDVPYLSYPQEYFTKREAGLKSRGVQQLAIIDTLSRVRSSDSPFLDLNESKALYEETLAPETHRYRSDMPRFQARSKVLLKALKDEKNLGDVQFWLKTAEKLKEMEGRVDEPLREMEEWMGAVDAPLPWDGHPKRGWVAVAEGHLEGGHGYARTYLDENGEVSM</sequence>